<feature type="compositionally biased region" description="Pro residues" evidence="1">
    <location>
        <begin position="325"/>
        <end position="334"/>
    </location>
</feature>
<dbReference type="Proteomes" id="UP000053201">
    <property type="component" value="Unassembled WGS sequence"/>
</dbReference>
<keyword evidence="5" id="KW-1185">Reference proteome</keyword>
<dbReference type="EMBL" id="KQ257462">
    <property type="protein sequence ID" value="KNC97870.1"/>
    <property type="molecule type" value="Genomic_DNA"/>
</dbReference>
<dbReference type="InParanoid" id="A0A0L0H8K7"/>
<keyword evidence="3" id="KW-0732">Signal</keyword>
<sequence length="334" mass="35028">MALLRATLRSLFLLVVLFSASLVGVVGQRATVVVPSATVPILQPRPPTSAPSADPPRLPPAPPSSEVEDPVPSATPVVVAPRPPVPSVVRPPPAISSNRELPAPSPAPIQSAPSSRLPVPTLPRTLPTPTATATSTPTDGVQDDQTVTRGSGGMPKALKSTLIIGGSMVGFVALCGLSVLGYHKVIKKESDDDDLPLTKRLTGTFNRVFHNSPNNHPDNGMGPYGKLGDTKSQPPPPLYAAYPTVGRKAGPGYIEEDVKPPYATYQPEYGISQPPPSSQAYSQPYGYEGGWQPATTIAYAPTNARYPPPPAQPRYGAPPTQARYPSPPNGFGPQ</sequence>
<feature type="signal peptide" evidence="3">
    <location>
        <begin position="1"/>
        <end position="27"/>
    </location>
</feature>
<evidence type="ECO:0000256" key="1">
    <source>
        <dbReference type="SAM" id="MobiDB-lite"/>
    </source>
</evidence>
<accession>A0A0L0H8K7</accession>
<feature type="chain" id="PRO_5005539871" evidence="3">
    <location>
        <begin position="28"/>
        <end position="334"/>
    </location>
</feature>
<dbReference type="OrthoDB" id="10461008at2759"/>
<feature type="compositionally biased region" description="Low complexity" evidence="1">
    <location>
        <begin position="70"/>
        <end position="80"/>
    </location>
</feature>
<keyword evidence="2" id="KW-1133">Transmembrane helix</keyword>
<proteinExistence type="predicted"/>
<evidence type="ECO:0000313" key="4">
    <source>
        <dbReference type="EMBL" id="KNC97870.1"/>
    </source>
</evidence>
<gene>
    <name evidence="4" type="ORF">SPPG_06863</name>
</gene>
<keyword evidence="2" id="KW-0472">Membrane</keyword>
<organism evidence="4 5">
    <name type="scientific">Spizellomyces punctatus (strain DAOM BR117)</name>
    <dbReference type="NCBI Taxonomy" id="645134"/>
    <lineage>
        <taxon>Eukaryota</taxon>
        <taxon>Fungi</taxon>
        <taxon>Fungi incertae sedis</taxon>
        <taxon>Chytridiomycota</taxon>
        <taxon>Chytridiomycota incertae sedis</taxon>
        <taxon>Chytridiomycetes</taxon>
        <taxon>Spizellomycetales</taxon>
        <taxon>Spizellomycetaceae</taxon>
        <taxon>Spizellomyces</taxon>
    </lineage>
</organism>
<evidence type="ECO:0000313" key="5">
    <source>
        <dbReference type="Proteomes" id="UP000053201"/>
    </source>
</evidence>
<evidence type="ECO:0000256" key="3">
    <source>
        <dbReference type="SAM" id="SignalP"/>
    </source>
</evidence>
<dbReference type="AlphaFoldDB" id="A0A0L0H8K7"/>
<feature type="compositionally biased region" description="Pro residues" evidence="1">
    <location>
        <begin position="81"/>
        <end position="94"/>
    </location>
</feature>
<dbReference type="RefSeq" id="XP_016605910.1">
    <property type="nucleotide sequence ID" value="XM_016755058.1"/>
</dbReference>
<dbReference type="PRINTS" id="PR01217">
    <property type="entry name" value="PRICHEXTENSN"/>
</dbReference>
<dbReference type="GeneID" id="27690135"/>
<evidence type="ECO:0000256" key="2">
    <source>
        <dbReference type="SAM" id="Phobius"/>
    </source>
</evidence>
<feature type="region of interest" description="Disordered" evidence="1">
    <location>
        <begin position="264"/>
        <end position="286"/>
    </location>
</feature>
<dbReference type="VEuPathDB" id="FungiDB:SPPG_06863"/>
<feature type="compositionally biased region" description="Polar residues" evidence="1">
    <location>
        <begin position="206"/>
        <end position="217"/>
    </location>
</feature>
<feature type="region of interest" description="Disordered" evidence="1">
    <location>
        <begin position="300"/>
        <end position="334"/>
    </location>
</feature>
<feature type="compositionally biased region" description="Low complexity" evidence="1">
    <location>
        <begin position="108"/>
        <end position="138"/>
    </location>
</feature>
<feature type="region of interest" description="Disordered" evidence="1">
    <location>
        <begin position="40"/>
        <end position="152"/>
    </location>
</feature>
<protein>
    <submittedName>
        <fullName evidence="4">Uncharacterized protein</fullName>
    </submittedName>
</protein>
<keyword evidence="2" id="KW-0812">Transmembrane</keyword>
<feature type="region of interest" description="Disordered" evidence="1">
    <location>
        <begin position="206"/>
        <end position="243"/>
    </location>
</feature>
<reference evidence="4 5" key="1">
    <citation type="submission" date="2009-08" db="EMBL/GenBank/DDBJ databases">
        <title>The Genome Sequence of Spizellomyces punctatus strain DAOM BR117.</title>
        <authorList>
            <consortium name="The Broad Institute Genome Sequencing Platform"/>
            <person name="Russ C."/>
            <person name="Cuomo C."/>
            <person name="Shea T."/>
            <person name="Young S.K."/>
            <person name="Zeng Q."/>
            <person name="Koehrsen M."/>
            <person name="Haas B."/>
            <person name="Borodovsky M."/>
            <person name="Guigo R."/>
            <person name="Alvarado L."/>
            <person name="Berlin A."/>
            <person name="Bochicchio J."/>
            <person name="Borenstein D."/>
            <person name="Chapman S."/>
            <person name="Chen Z."/>
            <person name="Engels R."/>
            <person name="Freedman E."/>
            <person name="Gellesch M."/>
            <person name="Goldberg J."/>
            <person name="Griggs A."/>
            <person name="Gujja S."/>
            <person name="Heiman D."/>
            <person name="Hepburn T."/>
            <person name="Howarth C."/>
            <person name="Jen D."/>
            <person name="Larson L."/>
            <person name="Lewis B."/>
            <person name="Mehta T."/>
            <person name="Park D."/>
            <person name="Pearson M."/>
            <person name="Roberts A."/>
            <person name="Saif S."/>
            <person name="Shenoy N."/>
            <person name="Sisk P."/>
            <person name="Stolte C."/>
            <person name="Sykes S."/>
            <person name="Thomson T."/>
            <person name="Walk T."/>
            <person name="White J."/>
            <person name="Yandava C."/>
            <person name="Burger G."/>
            <person name="Gray M.W."/>
            <person name="Holland P.W.H."/>
            <person name="King N."/>
            <person name="Lang F.B.F."/>
            <person name="Roger A.J."/>
            <person name="Ruiz-Trillo I."/>
            <person name="Lander E."/>
            <person name="Nusbaum C."/>
        </authorList>
    </citation>
    <scope>NUCLEOTIDE SEQUENCE [LARGE SCALE GENOMIC DNA]</scope>
    <source>
        <strain evidence="4 5">DAOM BR117</strain>
    </source>
</reference>
<name>A0A0L0H8K7_SPIPD</name>
<feature type="compositionally biased region" description="Pro residues" evidence="1">
    <location>
        <begin position="43"/>
        <end position="63"/>
    </location>
</feature>
<feature type="transmembrane region" description="Helical" evidence="2">
    <location>
        <begin position="162"/>
        <end position="182"/>
    </location>
</feature>